<dbReference type="EMBL" id="JFBT01000001">
    <property type="protein sequence ID" value="EXG80031.1"/>
    <property type="molecule type" value="Genomic_DNA"/>
</dbReference>
<dbReference type="RefSeq" id="WP_035848792.1">
    <property type="nucleotide sequence ID" value="NZ_KK073874.1"/>
</dbReference>
<evidence type="ECO:0000313" key="1">
    <source>
        <dbReference type="EMBL" id="EXG80031.1"/>
    </source>
</evidence>
<organism evidence="1 2">
    <name type="scientific">Cryptosporangium arvum DSM 44712</name>
    <dbReference type="NCBI Taxonomy" id="927661"/>
    <lineage>
        <taxon>Bacteria</taxon>
        <taxon>Bacillati</taxon>
        <taxon>Actinomycetota</taxon>
        <taxon>Actinomycetes</taxon>
        <taxon>Cryptosporangiales</taxon>
        <taxon>Cryptosporangiaceae</taxon>
        <taxon>Cryptosporangium</taxon>
    </lineage>
</organism>
<evidence type="ECO:0000313" key="2">
    <source>
        <dbReference type="Proteomes" id="UP000021053"/>
    </source>
</evidence>
<dbReference type="Proteomes" id="UP000021053">
    <property type="component" value="Unassembled WGS sequence"/>
</dbReference>
<accession>A0A011AD97</accession>
<name>A0A011AD97_9ACTN</name>
<protein>
    <submittedName>
        <fullName evidence="1">Uncharacterized protein</fullName>
    </submittedName>
</protein>
<comment type="caution">
    <text evidence="1">The sequence shown here is derived from an EMBL/GenBank/DDBJ whole genome shotgun (WGS) entry which is preliminary data.</text>
</comment>
<dbReference type="AlphaFoldDB" id="A0A011AD97"/>
<proteinExistence type="predicted"/>
<sequence length="86" mass="9637">MKYIDEAGREFFVNILGQLVPANRPLDPPDHWPEARKAGWRVGAAAAHEANLAGRRMSSAQVRRLRLLLGLVDDHRSEGKPVRRTA</sequence>
<keyword evidence="2" id="KW-1185">Reference proteome</keyword>
<gene>
    <name evidence="1" type="ORF">CryarDRAFT_1090</name>
</gene>
<reference evidence="1 2" key="1">
    <citation type="submission" date="2013-07" db="EMBL/GenBank/DDBJ databases">
        <authorList>
            <consortium name="DOE Joint Genome Institute"/>
            <person name="Eisen J."/>
            <person name="Huntemann M."/>
            <person name="Han J."/>
            <person name="Chen A."/>
            <person name="Kyrpides N."/>
            <person name="Mavromatis K."/>
            <person name="Markowitz V."/>
            <person name="Palaniappan K."/>
            <person name="Ivanova N."/>
            <person name="Schaumberg A."/>
            <person name="Pati A."/>
            <person name="Liolios K."/>
            <person name="Nordberg H.P."/>
            <person name="Cantor M.N."/>
            <person name="Hua S.X."/>
            <person name="Woyke T."/>
        </authorList>
    </citation>
    <scope>NUCLEOTIDE SEQUENCE [LARGE SCALE GENOMIC DNA]</scope>
    <source>
        <strain evidence="1 2">DSM 44712</strain>
    </source>
</reference>
<dbReference type="HOGENOM" id="CLU_2492616_0_0_11"/>